<protein>
    <submittedName>
        <fullName evidence="2">Uncharacterized protein</fullName>
    </submittedName>
</protein>
<proteinExistence type="predicted"/>
<feature type="compositionally biased region" description="Basic residues" evidence="1">
    <location>
        <begin position="141"/>
        <end position="162"/>
    </location>
</feature>
<sequence>MGILHLSTAAAESARIGHAVVYRRRSTEASHSVYSDFWTFLMEILGQLALSFPLQQPFSSSSSLGCTIGATGRRTTLEGSPLEDTERDGSSPGICAPRWIQSSRVPCNSGPHPDHGEHHPADHYADFVHRHHAVFRHHHLPHRRSTHHHIHEQQRPRSRRGGGIHPVGSLDLAANRDLGL</sequence>
<accession>A0A1D1WAT7</accession>
<organism evidence="2 3">
    <name type="scientific">Ramazzottius varieornatus</name>
    <name type="common">Water bear</name>
    <name type="synonym">Tardigrade</name>
    <dbReference type="NCBI Taxonomy" id="947166"/>
    <lineage>
        <taxon>Eukaryota</taxon>
        <taxon>Metazoa</taxon>
        <taxon>Ecdysozoa</taxon>
        <taxon>Tardigrada</taxon>
        <taxon>Eutardigrada</taxon>
        <taxon>Parachela</taxon>
        <taxon>Hypsibioidea</taxon>
        <taxon>Ramazzottiidae</taxon>
        <taxon>Ramazzottius</taxon>
    </lineage>
</organism>
<dbReference type="EMBL" id="BDGG01000018">
    <property type="protein sequence ID" value="GAV08529.1"/>
    <property type="molecule type" value="Genomic_DNA"/>
</dbReference>
<evidence type="ECO:0000313" key="2">
    <source>
        <dbReference type="EMBL" id="GAV08529.1"/>
    </source>
</evidence>
<evidence type="ECO:0000313" key="3">
    <source>
        <dbReference type="Proteomes" id="UP000186922"/>
    </source>
</evidence>
<comment type="caution">
    <text evidence="2">The sequence shown here is derived from an EMBL/GenBank/DDBJ whole genome shotgun (WGS) entry which is preliminary data.</text>
</comment>
<evidence type="ECO:0000256" key="1">
    <source>
        <dbReference type="SAM" id="MobiDB-lite"/>
    </source>
</evidence>
<dbReference type="AlphaFoldDB" id="A0A1D1WAT7"/>
<dbReference type="Proteomes" id="UP000186922">
    <property type="component" value="Unassembled WGS sequence"/>
</dbReference>
<gene>
    <name evidence="2" type="primary">RvY_18204</name>
    <name evidence="2" type="synonym">RvY_18204.1</name>
    <name evidence="2" type="ORF">RvY_18204-1</name>
</gene>
<reference evidence="2 3" key="1">
    <citation type="journal article" date="2016" name="Nat. Commun.">
        <title>Extremotolerant tardigrade genome and improved radiotolerance of human cultured cells by tardigrade-unique protein.</title>
        <authorList>
            <person name="Hashimoto T."/>
            <person name="Horikawa D.D."/>
            <person name="Saito Y."/>
            <person name="Kuwahara H."/>
            <person name="Kozuka-Hata H."/>
            <person name="Shin-I T."/>
            <person name="Minakuchi Y."/>
            <person name="Ohishi K."/>
            <person name="Motoyama A."/>
            <person name="Aizu T."/>
            <person name="Enomoto A."/>
            <person name="Kondo K."/>
            <person name="Tanaka S."/>
            <person name="Hara Y."/>
            <person name="Koshikawa S."/>
            <person name="Sagara H."/>
            <person name="Miura T."/>
            <person name="Yokobori S."/>
            <person name="Miyagawa K."/>
            <person name="Suzuki Y."/>
            <person name="Kubo T."/>
            <person name="Oyama M."/>
            <person name="Kohara Y."/>
            <person name="Fujiyama A."/>
            <person name="Arakawa K."/>
            <person name="Katayama T."/>
            <person name="Toyoda A."/>
            <person name="Kunieda T."/>
        </authorList>
    </citation>
    <scope>NUCLEOTIDE SEQUENCE [LARGE SCALE GENOMIC DNA]</scope>
    <source>
        <strain evidence="2 3">YOKOZUNA-1</strain>
    </source>
</reference>
<feature type="region of interest" description="Disordered" evidence="1">
    <location>
        <begin position="141"/>
        <end position="180"/>
    </location>
</feature>
<name>A0A1D1WAT7_RAMVA</name>
<keyword evidence="3" id="KW-1185">Reference proteome</keyword>
<feature type="region of interest" description="Disordered" evidence="1">
    <location>
        <begin position="72"/>
        <end position="93"/>
    </location>
</feature>